<feature type="transmembrane region" description="Helical" evidence="1">
    <location>
        <begin position="203"/>
        <end position="227"/>
    </location>
</feature>
<keyword evidence="3" id="KW-1185">Reference proteome</keyword>
<protein>
    <submittedName>
        <fullName evidence="2">Membrane protein</fullName>
    </submittedName>
</protein>
<evidence type="ECO:0000256" key="1">
    <source>
        <dbReference type="SAM" id="Phobius"/>
    </source>
</evidence>
<dbReference type="InterPro" id="IPR026898">
    <property type="entry name" value="PrsW"/>
</dbReference>
<dbReference type="EMBL" id="AXCY01000003">
    <property type="protein sequence ID" value="KGM12519.1"/>
    <property type="molecule type" value="Genomic_DNA"/>
</dbReference>
<keyword evidence="1" id="KW-0472">Membrane</keyword>
<dbReference type="PANTHER" id="PTHR36844">
    <property type="entry name" value="PROTEASE PRSW"/>
    <property type="match status" value="1"/>
</dbReference>
<dbReference type="RefSeq" id="WP_052425795.1">
    <property type="nucleotide sequence ID" value="NZ_AXCY01000003.1"/>
</dbReference>
<feature type="transmembrane region" description="Helical" evidence="1">
    <location>
        <begin position="57"/>
        <end position="77"/>
    </location>
</feature>
<name>A0A0A0BZA0_9CELL</name>
<dbReference type="Pfam" id="PF13367">
    <property type="entry name" value="PrsW-protease"/>
    <property type="match status" value="1"/>
</dbReference>
<proteinExistence type="predicted"/>
<gene>
    <name evidence="2" type="ORF">N868_09605</name>
</gene>
<feature type="transmembrane region" description="Helical" evidence="1">
    <location>
        <begin position="28"/>
        <end position="51"/>
    </location>
</feature>
<feature type="transmembrane region" description="Helical" evidence="1">
    <location>
        <begin position="234"/>
        <end position="254"/>
    </location>
</feature>
<accession>A0A0A0BZA0</accession>
<evidence type="ECO:0000313" key="3">
    <source>
        <dbReference type="Proteomes" id="UP000029839"/>
    </source>
</evidence>
<comment type="caution">
    <text evidence="2">The sequence shown here is derived from an EMBL/GenBank/DDBJ whole genome shotgun (WGS) entry which is preliminary data.</text>
</comment>
<dbReference type="Proteomes" id="UP000029839">
    <property type="component" value="Unassembled WGS sequence"/>
</dbReference>
<reference evidence="2 3" key="2">
    <citation type="journal article" date="2015" name="Stand. Genomic Sci.">
        <title>Draft genome sequence of Cellulomonas carbonis T26(T) and comparative analysis of six Cellulomonas genomes.</title>
        <authorList>
            <person name="Zhuang W."/>
            <person name="Zhang S."/>
            <person name="Xia X."/>
            <person name="Wang G."/>
        </authorList>
    </citation>
    <scope>NUCLEOTIDE SEQUENCE [LARGE SCALE GENOMIC DNA]</scope>
    <source>
        <strain evidence="2 3">T26</strain>
    </source>
</reference>
<evidence type="ECO:0000313" key="2">
    <source>
        <dbReference type="EMBL" id="KGM12519.1"/>
    </source>
</evidence>
<feature type="transmembrane region" description="Helical" evidence="1">
    <location>
        <begin position="89"/>
        <end position="107"/>
    </location>
</feature>
<feature type="transmembrane region" description="Helical" evidence="1">
    <location>
        <begin position="266"/>
        <end position="288"/>
    </location>
</feature>
<feature type="transmembrane region" description="Helical" evidence="1">
    <location>
        <begin position="164"/>
        <end position="183"/>
    </location>
</feature>
<organism evidence="2 3">
    <name type="scientific">Cellulomonas carbonis T26</name>
    <dbReference type="NCBI Taxonomy" id="947969"/>
    <lineage>
        <taxon>Bacteria</taxon>
        <taxon>Bacillati</taxon>
        <taxon>Actinomycetota</taxon>
        <taxon>Actinomycetes</taxon>
        <taxon>Micrococcales</taxon>
        <taxon>Cellulomonadaceae</taxon>
        <taxon>Cellulomonas</taxon>
    </lineage>
</organism>
<dbReference type="OrthoDB" id="9785431at2"/>
<dbReference type="GO" id="GO:0008233">
    <property type="term" value="F:peptidase activity"/>
    <property type="evidence" value="ECO:0007669"/>
    <property type="project" value="InterPro"/>
</dbReference>
<keyword evidence="1" id="KW-0812">Transmembrane</keyword>
<dbReference type="AlphaFoldDB" id="A0A0A0BZA0"/>
<dbReference type="PANTHER" id="PTHR36844:SF1">
    <property type="entry name" value="PROTEASE PRSW"/>
    <property type="match status" value="1"/>
</dbReference>
<keyword evidence="1" id="KW-1133">Transmembrane helix</keyword>
<feature type="transmembrane region" description="Helical" evidence="1">
    <location>
        <begin position="127"/>
        <end position="152"/>
    </location>
</feature>
<reference evidence="2 3" key="1">
    <citation type="submission" date="2013-08" db="EMBL/GenBank/DDBJ databases">
        <title>Genome sequencing of Cellulomonas carbonis T26.</title>
        <authorList>
            <person name="Chen F."/>
            <person name="Li Y."/>
            <person name="Wang G."/>
        </authorList>
    </citation>
    <scope>NUCLEOTIDE SEQUENCE [LARGE SCALE GENOMIC DNA]</scope>
    <source>
        <strain evidence="2 3">T26</strain>
    </source>
</reference>
<sequence>MSLPGGPTTPVPSSVLAPLVPPRVRPGAGAVVVVVLLGVFGLGAVGLVGMLVGPPAFPAAVALALVPLVGVLAAVLWVDRWEPEPWQALGVAFGWGASVSVLVALVANTTAQTVLLAAGVDELRAGAWTATFVAPVVEEGIKGIGVLVLFLVWRRYVDGPVDGVVYAATVAAGFAFVENVLYFGQAVGEAAVLGDDGGVAVVFVLRAVMSPFAHVLFTAAVGLALGLSVRRGRAAWVGAFPLGLVVAMLLHGLWNGSASLGDGMGFLVLYVVVQVPLFLGTVALVVWLRHREAVVVRTRLAEYAAAGWFAPHEVQMLASLRLRRTARRWAARSGGPSGRRAMRAFQTAASRLAHQRQRAATGRDRLWVARQDEAALLVELSRLRRELVGLR</sequence>